<dbReference type="Gene3D" id="3.40.50.1440">
    <property type="entry name" value="Tubulin/FtsZ, GTPase domain"/>
    <property type="match status" value="1"/>
</dbReference>
<evidence type="ECO:0000256" key="4">
    <source>
        <dbReference type="ARBA" id="ARBA00023134"/>
    </source>
</evidence>
<accession>A0A1Q9DCY0</accession>
<dbReference type="InterPro" id="IPR037103">
    <property type="entry name" value="Tubulin/FtsZ-like_C"/>
</dbReference>
<dbReference type="InterPro" id="IPR008280">
    <property type="entry name" value="Tub_FtsZ_C"/>
</dbReference>
<dbReference type="PANTHER" id="PTHR11588">
    <property type="entry name" value="TUBULIN"/>
    <property type="match status" value="1"/>
</dbReference>
<keyword evidence="3" id="KW-0547">Nucleotide-binding</keyword>
<dbReference type="Gene3D" id="3.30.1330.20">
    <property type="entry name" value="Tubulin/FtsZ, C-terminal domain"/>
    <property type="match status" value="1"/>
</dbReference>
<dbReference type="InterPro" id="IPR003008">
    <property type="entry name" value="Tubulin_FtsZ_GTPase"/>
</dbReference>
<gene>
    <name evidence="8" type="primary">TUBA3</name>
    <name evidence="8" type="ORF">AK812_SmicGene25124</name>
</gene>
<dbReference type="SUPFAM" id="SSF55307">
    <property type="entry name" value="Tubulin C-terminal domain-like"/>
    <property type="match status" value="1"/>
</dbReference>
<dbReference type="AlphaFoldDB" id="A0A1Q9DCY0"/>
<protein>
    <submittedName>
        <fullName evidence="8">Tubulin alpha-3 chain</fullName>
    </submittedName>
</protein>
<dbReference type="Pfam" id="PF03953">
    <property type="entry name" value="Tubulin_C"/>
    <property type="match status" value="1"/>
</dbReference>
<evidence type="ECO:0000259" key="7">
    <source>
        <dbReference type="Pfam" id="PF03953"/>
    </source>
</evidence>
<evidence type="ECO:0000256" key="3">
    <source>
        <dbReference type="ARBA" id="ARBA00022741"/>
    </source>
</evidence>
<organism evidence="8 9">
    <name type="scientific">Symbiodinium microadriaticum</name>
    <name type="common">Dinoflagellate</name>
    <name type="synonym">Zooxanthella microadriatica</name>
    <dbReference type="NCBI Taxonomy" id="2951"/>
    <lineage>
        <taxon>Eukaryota</taxon>
        <taxon>Sar</taxon>
        <taxon>Alveolata</taxon>
        <taxon>Dinophyceae</taxon>
        <taxon>Suessiales</taxon>
        <taxon>Symbiodiniaceae</taxon>
        <taxon>Symbiodinium</taxon>
    </lineage>
</organism>
<keyword evidence="9" id="KW-1185">Reference proteome</keyword>
<evidence type="ECO:0000256" key="5">
    <source>
        <dbReference type="SAM" id="MobiDB-lite"/>
    </source>
</evidence>
<dbReference type="InterPro" id="IPR000217">
    <property type="entry name" value="Tubulin"/>
</dbReference>
<evidence type="ECO:0000256" key="1">
    <source>
        <dbReference type="ARBA" id="ARBA00009636"/>
    </source>
</evidence>
<dbReference type="PRINTS" id="PR01161">
    <property type="entry name" value="TUBULIN"/>
</dbReference>
<dbReference type="EMBL" id="LSRX01000597">
    <property type="protein sequence ID" value="OLP93022.1"/>
    <property type="molecule type" value="Genomic_DNA"/>
</dbReference>
<keyword evidence="4" id="KW-0342">GTP-binding</keyword>
<dbReference type="GO" id="GO:0007017">
    <property type="term" value="P:microtubule-based process"/>
    <property type="evidence" value="ECO:0007669"/>
    <property type="project" value="InterPro"/>
</dbReference>
<comment type="similarity">
    <text evidence="1">Belongs to the tubulin family.</text>
</comment>
<evidence type="ECO:0000313" key="8">
    <source>
        <dbReference type="EMBL" id="OLP93022.1"/>
    </source>
</evidence>
<dbReference type="GO" id="GO:0005525">
    <property type="term" value="F:GTP binding"/>
    <property type="evidence" value="ECO:0007669"/>
    <property type="project" value="UniProtKB-KW"/>
</dbReference>
<reference evidence="8 9" key="1">
    <citation type="submission" date="2016-02" db="EMBL/GenBank/DDBJ databases">
        <title>Genome analysis of coral dinoflagellate symbionts highlights evolutionary adaptations to a symbiotic lifestyle.</title>
        <authorList>
            <person name="Aranda M."/>
            <person name="Li Y."/>
            <person name="Liew Y.J."/>
            <person name="Baumgarten S."/>
            <person name="Simakov O."/>
            <person name="Wilson M."/>
            <person name="Piel J."/>
            <person name="Ashoor H."/>
            <person name="Bougouffa S."/>
            <person name="Bajic V.B."/>
            <person name="Ryu T."/>
            <person name="Ravasi T."/>
            <person name="Bayer T."/>
            <person name="Micklem G."/>
            <person name="Kim H."/>
            <person name="Bhak J."/>
            <person name="Lajeunesse T.C."/>
            <person name="Voolstra C.R."/>
        </authorList>
    </citation>
    <scope>NUCLEOTIDE SEQUENCE [LARGE SCALE GENOMIC DNA]</scope>
    <source>
        <strain evidence="8 9">CCMP2467</strain>
    </source>
</reference>
<proteinExistence type="inferred from homology"/>
<dbReference type="OrthoDB" id="423518at2759"/>
<sequence>MAMPLAQRAMDCRPPNSGHSAWNCGDASVPDLKAPPGVEGHSGSSARQRRSKCLSSTAGQARRPAPYATSVIPEEDAMSERSCVEVNPKHPVPLPPKLKPMDHWDLIVAFDTHKFRKEYEAYVKLAQGLRALLGSKTRTITRRHGERLDLRAWCVEACDGVVLTGPSERLPLQLSRLPADKLLQVHEALMQLQEAGLSEVPDLAGLSKVVKKKTDAGNNARLPFEDLTSEYMGMTLWAWTPKRWFDNINGSGKAAGAKSEATEVQAEDALPPEPADLQSRFEKQIARCEQRNLSKVQEKDKVDIGAFRAWFEVMKKAAEEVRSLASMEMNNTQAGDGIGVLFEKMPSAGGPRVLPKVKVGGMKEKSSEIAFGGGGGKTAKTPSAVISVHLGGEGCDVGLQAWQKYMSEHLLDGSGRPKEGSVYGCSTPLFAESTTGRFIPRAILAGYDGGKLDTISQAGIFAPTSIFAGSRPSDNSWSAGQNDSSFIEEIHEAIRRQMEQADYVEGLLFNHGAGEDICMGGVAAALYSKTAGDYSKQMRHSVTCVPDFTAEGDRLACTMLSSPLIEYLDLVTFYDRTSLQKMASSKVNGLGLFSPDYAACTGLAARLLSGITGPLRFGRAINAVEGSRLATWSTDAVNLCPYPRIHFMMPSLGGVVAKGMEDFSVPGQAGAEPGFEAAGAALRRGSLSSGLSRDDGKIIAINMFCRGVEQASVIAKVAEIKTDRKFQFVDWSPTGFAIYSYKDPKSQGPEVAVLENNTSVAKIFDNFKSGAEEQQLNSDEGGELAEALENVASICKDFEEVGAETSFGDEEEDYGEEY</sequence>
<dbReference type="InterPro" id="IPR018316">
    <property type="entry name" value="Tubulin/FtsZ_2-layer-sand-dom"/>
</dbReference>
<dbReference type="InterPro" id="IPR036525">
    <property type="entry name" value="Tubulin/FtsZ_GTPase_sf"/>
</dbReference>
<evidence type="ECO:0000313" key="9">
    <source>
        <dbReference type="Proteomes" id="UP000186817"/>
    </source>
</evidence>
<feature type="domain" description="Tubulin/FtsZ 2-layer sandwich" evidence="7">
    <location>
        <begin position="643"/>
        <end position="767"/>
    </location>
</feature>
<name>A0A1Q9DCY0_SYMMI</name>
<feature type="domain" description="Tubulin/FtsZ GTPase" evidence="6">
    <location>
        <begin position="385"/>
        <end position="582"/>
    </location>
</feature>
<comment type="caution">
    <text evidence="8">The sequence shown here is derived from an EMBL/GenBank/DDBJ whole genome shotgun (WGS) entry which is preliminary data.</text>
</comment>
<dbReference type="SUPFAM" id="SSF52490">
    <property type="entry name" value="Tubulin nucleotide-binding domain-like"/>
    <property type="match status" value="1"/>
</dbReference>
<feature type="region of interest" description="Disordered" evidence="5">
    <location>
        <begin position="1"/>
        <end position="72"/>
    </location>
</feature>
<dbReference type="Proteomes" id="UP000186817">
    <property type="component" value="Unassembled WGS sequence"/>
</dbReference>
<keyword evidence="2" id="KW-0493">Microtubule</keyword>
<evidence type="ECO:0000256" key="2">
    <source>
        <dbReference type="ARBA" id="ARBA00022701"/>
    </source>
</evidence>
<evidence type="ECO:0000259" key="6">
    <source>
        <dbReference type="Pfam" id="PF00091"/>
    </source>
</evidence>
<dbReference type="GO" id="GO:0005874">
    <property type="term" value="C:microtubule"/>
    <property type="evidence" value="ECO:0007669"/>
    <property type="project" value="UniProtKB-KW"/>
</dbReference>
<dbReference type="Pfam" id="PF00091">
    <property type="entry name" value="Tubulin"/>
    <property type="match status" value="1"/>
</dbReference>